<feature type="signal peptide" evidence="10">
    <location>
        <begin position="1"/>
        <end position="16"/>
    </location>
</feature>
<evidence type="ECO:0000256" key="6">
    <source>
        <dbReference type="ARBA" id="ARBA00023015"/>
    </source>
</evidence>
<dbReference type="InterPro" id="IPR033599">
    <property type="entry name" value="TAF1B/Rrn7"/>
</dbReference>
<keyword evidence="4" id="KW-0863">Zinc-finger</keyword>
<evidence type="ECO:0000256" key="1">
    <source>
        <dbReference type="ARBA" id="ARBA00004604"/>
    </source>
</evidence>
<reference evidence="14" key="1">
    <citation type="submission" date="2021-11" db="EMBL/GenBank/DDBJ databases">
        <title>Purpureocillium_takamizusanense_genome.</title>
        <authorList>
            <person name="Nguyen N.-H."/>
        </authorList>
    </citation>
    <scope>NUCLEOTIDE SEQUENCE</scope>
    <source>
        <strain evidence="14">PT3</strain>
    </source>
</reference>
<evidence type="ECO:0000259" key="11">
    <source>
        <dbReference type="Pfam" id="PF11781"/>
    </source>
</evidence>
<evidence type="ECO:0000256" key="8">
    <source>
        <dbReference type="ARBA" id="ARBA00023163"/>
    </source>
</evidence>
<dbReference type="PANTHER" id="PTHR31576">
    <property type="entry name" value="TATA BOX-BINDING PROTEIN-ASSOCIATED FACTOR RNA POLYMERASE I SUBUNIT B"/>
    <property type="match status" value="1"/>
</dbReference>
<keyword evidence="15" id="KW-1185">Reference proteome</keyword>
<gene>
    <name evidence="14" type="ORF">JDV02_010872</name>
</gene>
<dbReference type="OrthoDB" id="428577at2759"/>
<dbReference type="GO" id="GO:0008270">
    <property type="term" value="F:zinc ion binding"/>
    <property type="evidence" value="ECO:0007669"/>
    <property type="project" value="UniProtKB-KW"/>
</dbReference>
<keyword evidence="5" id="KW-0862">Zinc</keyword>
<keyword evidence="6" id="KW-0805">Transcription regulation</keyword>
<evidence type="ECO:0000259" key="12">
    <source>
        <dbReference type="Pfam" id="PF20644"/>
    </source>
</evidence>
<dbReference type="AlphaFoldDB" id="A0A9Q8QMU7"/>
<dbReference type="GO" id="GO:0001164">
    <property type="term" value="F:RNA polymerase I core promoter sequence-specific DNA binding"/>
    <property type="evidence" value="ECO:0007669"/>
    <property type="project" value="InterPro"/>
</dbReference>
<comment type="subcellular location">
    <subcellularLocation>
        <location evidence="1">Nucleus</location>
        <location evidence="1">Nucleolus</location>
    </subcellularLocation>
</comment>
<evidence type="ECO:0008006" key="16">
    <source>
        <dbReference type="Google" id="ProtNLM"/>
    </source>
</evidence>
<accession>A0A9Q8QMU7</accession>
<keyword evidence="10" id="KW-0732">Signal</keyword>
<evidence type="ECO:0000313" key="14">
    <source>
        <dbReference type="EMBL" id="UNI22061.1"/>
    </source>
</evidence>
<evidence type="ECO:0000256" key="2">
    <source>
        <dbReference type="ARBA" id="ARBA00006899"/>
    </source>
</evidence>
<keyword evidence="9" id="KW-0539">Nucleus</keyword>
<protein>
    <recommendedName>
        <fullName evidence="16">RRN7-type domain-containing protein</fullName>
    </recommendedName>
</protein>
<evidence type="ECO:0000256" key="9">
    <source>
        <dbReference type="ARBA" id="ARBA00023242"/>
    </source>
</evidence>
<dbReference type="EMBL" id="CP086360">
    <property type="protein sequence ID" value="UNI22061.1"/>
    <property type="molecule type" value="Genomic_DNA"/>
</dbReference>
<keyword evidence="8" id="KW-0804">Transcription</keyword>
<dbReference type="GO" id="GO:0070860">
    <property type="term" value="C:RNA polymerase I core factor complex"/>
    <property type="evidence" value="ECO:0007669"/>
    <property type="project" value="InterPro"/>
</dbReference>
<dbReference type="KEGG" id="ptkz:JDV02_010872"/>
<dbReference type="GeneID" id="72072789"/>
<dbReference type="Pfam" id="PF11781">
    <property type="entry name" value="Zn_ribbon_RRN7"/>
    <property type="match status" value="1"/>
</dbReference>
<dbReference type="Pfam" id="PF20645">
    <property type="entry name" value="Rrn7_cyclin_C"/>
    <property type="match status" value="1"/>
</dbReference>
<feature type="chain" id="PRO_5040123663" description="RRN7-type domain-containing protein" evidence="10">
    <location>
        <begin position="17"/>
        <end position="564"/>
    </location>
</feature>
<dbReference type="InterPro" id="IPR048538">
    <property type="entry name" value="Rrn7_cyclin_C"/>
</dbReference>
<keyword evidence="3" id="KW-0479">Metal-binding</keyword>
<feature type="domain" description="Rrn7/TAF1B C-terminal cyclin" evidence="13">
    <location>
        <begin position="289"/>
        <end position="443"/>
    </location>
</feature>
<feature type="domain" description="RRN7-type" evidence="11">
    <location>
        <begin position="57"/>
        <end position="88"/>
    </location>
</feature>
<dbReference type="Proteomes" id="UP000829364">
    <property type="component" value="Chromosome 7"/>
</dbReference>
<comment type="similarity">
    <text evidence="2">Belongs to the RRN7/TAF1B family.</text>
</comment>
<name>A0A9Q8QMU7_9HYPO</name>
<evidence type="ECO:0000256" key="4">
    <source>
        <dbReference type="ARBA" id="ARBA00022771"/>
    </source>
</evidence>
<evidence type="ECO:0000259" key="13">
    <source>
        <dbReference type="Pfam" id="PF20645"/>
    </source>
</evidence>
<evidence type="ECO:0000256" key="10">
    <source>
        <dbReference type="SAM" id="SignalP"/>
    </source>
</evidence>
<evidence type="ECO:0000256" key="5">
    <source>
        <dbReference type="ARBA" id="ARBA00022833"/>
    </source>
</evidence>
<proteinExistence type="inferred from homology"/>
<sequence>MSAVIGLCLTVLEVLLQFGDLHRGGPPLHRTLLTLRAHLRSEGSRATMEVRRELRRMPKGERCPECGSQKWYLQDGLRFCARGHQIEGFIQFDLGEEEDSGRMGTVARREKEVREQEKRQLTGAEGKLLYLEALQLLLRNQVLWLVRVKGYREELETVVRDLWDLRIRGSRPLEPTVEDATEATLKLFDSQSPAGEGKPTWSSRARANSWDPDRGAGWPMPKMPDTIGLCYLGCLLLRIPTRLGELIQWTNRGGMPYRTAFHDLPREIQDRMPSTYVTALKLPFRTGLTGGDLYSAVMDLALSYHLNFKMVFPEVNAVPTLMHYAKELALPAESIIVAKRLAVLLDSHFTFPTGSHRIRHIHHPEIHITALLIVATKLCFPFEQRRSSFLPPGETPLPKFDWERWKGGQTATTSEPDDRNIRFGTATEKEVMNMTDEELDEYFSYIASFTDNKNENPITNFFPPVPTSGSAQSVPDPTEEEILERSRDVLCQAVLPTQPKSSDSENTPYEAFFDAQDLSDTARFFYKAAGKVAGLPLDVVVRAAYMLERRIVSWQKGQSLIHNS</sequence>
<evidence type="ECO:0000256" key="7">
    <source>
        <dbReference type="ARBA" id="ARBA00023125"/>
    </source>
</evidence>
<dbReference type="Pfam" id="PF20644">
    <property type="entry name" value="Rrn7_cyclin_N"/>
    <property type="match status" value="1"/>
</dbReference>
<dbReference type="GO" id="GO:0042790">
    <property type="term" value="P:nucleolar large rRNA transcription by RNA polymerase I"/>
    <property type="evidence" value="ECO:0007669"/>
    <property type="project" value="TreeGrafter"/>
</dbReference>
<feature type="domain" description="Rrn7/TAF1B N-terminal cyclin" evidence="12">
    <location>
        <begin position="134"/>
        <end position="266"/>
    </location>
</feature>
<organism evidence="14 15">
    <name type="scientific">Purpureocillium takamizusanense</name>
    <dbReference type="NCBI Taxonomy" id="2060973"/>
    <lineage>
        <taxon>Eukaryota</taxon>
        <taxon>Fungi</taxon>
        <taxon>Dikarya</taxon>
        <taxon>Ascomycota</taxon>
        <taxon>Pezizomycotina</taxon>
        <taxon>Sordariomycetes</taxon>
        <taxon>Hypocreomycetidae</taxon>
        <taxon>Hypocreales</taxon>
        <taxon>Ophiocordycipitaceae</taxon>
        <taxon>Purpureocillium</taxon>
    </lineage>
</organism>
<dbReference type="RefSeq" id="XP_047845542.1">
    <property type="nucleotide sequence ID" value="XM_047992614.1"/>
</dbReference>
<keyword evidence="7" id="KW-0238">DNA-binding</keyword>
<evidence type="ECO:0000256" key="3">
    <source>
        <dbReference type="ARBA" id="ARBA00022723"/>
    </source>
</evidence>
<dbReference type="InterPro" id="IPR021752">
    <property type="entry name" value="TF_Rrn7_Zf"/>
</dbReference>
<evidence type="ECO:0000313" key="15">
    <source>
        <dbReference type="Proteomes" id="UP000829364"/>
    </source>
</evidence>
<dbReference type="InterPro" id="IPR048540">
    <property type="entry name" value="Rrn7_cyclin_N"/>
</dbReference>
<dbReference type="PANTHER" id="PTHR31576:SF2">
    <property type="entry name" value="TATA BOX-BINDING PROTEIN-ASSOCIATED FACTOR RNA POLYMERASE I SUBUNIT B"/>
    <property type="match status" value="1"/>
</dbReference>